<protein>
    <submittedName>
        <fullName evidence="1">Uncharacterized protein</fullName>
    </submittedName>
</protein>
<comment type="caution">
    <text evidence="1">The sequence shown here is derived from an EMBL/GenBank/DDBJ whole genome shotgun (WGS) entry which is preliminary data.</text>
</comment>
<keyword evidence="2" id="KW-1185">Reference proteome</keyword>
<accession>A0ABU5Q5Y6</accession>
<dbReference type="RefSeq" id="WP_323295179.1">
    <property type="nucleotide sequence ID" value="NZ_JAYFUM010000003.1"/>
</dbReference>
<name>A0ABU5Q5Y6_9BACT</name>
<dbReference type="EMBL" id="JAYFUM010000003">
    <property type="protein sequence ID" value="MEA5138012.1"/>
    <property type="molecule type" value="Genomic_DNA"/>
</dbReference>
<reference evidence="1 2" key="1">
    <citation type="submission" date="2023-12" db="EMBL/GenBank/DDBJ databases">
        <title>Novel species of the genus Arcicella isolated from rivers.</title>
        <authorList>
            <person name="Lu H."/>
        </authorList>
    </citation>
    <scope>NUCLEOTIDE SEQUENCE [LARGE SCALE GENOMIC DNA]</scope>
    <source>
        <strain evidence="1 2">KCTC 23307</strain>
    </source>
</reference>
<sequence length="123" mass="14301">MFRRSFILSFLLITFSIMSFGLKGATFTLNHPDNVLHFHQANFSSLPKVLFNQVVCEANNLVEDDTCQDTDKSFNYGEYFYLGLQTNASHLLDTKTLNSPSYSPSLYVNHLYILFHNWKYLCR</sequence>
<evidence type="ECO:0000313" key="2">
    <source>
        <dbReference type="Proteomes" id="UP001302949"/>
    </source>
</evidence>
<gene>
    <name evidence="1" type="ORF">VB248_02630</name>
</gene>
<organism evidence="1 2">
    <name type="scientific">Arcicella rigui</name>
    <dbReference type="NCBI Taxonomy" id="797020"/>
    <lineage>
        <taxon>Bacteria</taxon>
        <taxon>Pseudomonadati</taxon>
        <taxon>Bacteroidota</taxon>
        <taxon>Cytophagia</taxon>
        <taxon>Cytophagales</taxon>
        <taxon>Flectobacillaceae</taxon>
        <taxon>Arcicella</taxon>
    </lineage>
</organism>
<dbReference type="Proteomes" id="UP001302949">
    <property type="component" value="Unassembled WGS sequence"/>
</dbReference>
<proteinExistence type="predicted"/>
<evidence type="ECO:0000313" key="1">
    <source>
        <dbReference type="EMBL" id="MEA5138012.1"/>
    </source>
</evidence>